<dbReference type="AlphaFoldDB" id="B0CWK0"/>
<dbReference type="Proteomes" id="UP000001194">
    <property type="component" value="Unassembled WGS sequence"/>
</dbReference>
<evidence type="ECO:0000313" key="4">
    <source>
        <dbReference type="Proteomes" id="UP000001194"/>
    </source>
</evidence>
<dbReference type="HOGENOM" id="CLU_1190085_0_0_1"/>
<gene>
    <name evidence="2" type="ORF">LACBIDRAFT_322514</name>
    <name evidence="3" type="ORF">LACBIDRAFT_322515</name>
</gene>
<sequence>MTLLHGLDSVQDELPQHSGSRFHQYCNITHGLEQRERVSSGMVVGGTVNQGQHINNSCVDNDIVATHVAFHRTHNKSARLQGMTFMVAKTTLPRDLDNVQDRSASGLSKDSPSTLQDNLSASQDNLSLWVSRVYPGYPQGRSDFPDEQGLNAHIMDPQMIIMPTSTLPYKAKLKGKETKNAMESHSQGQANGEQRQIVDNIGKVVNIYSSCIRPTVYYQSTTNDMLPLAAAQH</sequence>
<evidence type="ECO:0000313" key="3">
    <source>
        <dbReference type="EMBL" id="EDR13524.1"/>
    </source>
</evidence>
<dbReference type="RefSeq" id="XP_001876022.1">
    <property type="nucleotide sequence ID" value="XM_001875987.1"/>
</dbReference>
<dbReference type="InParanoid" id="B0CWK0"/>
<dbReference type="KEGG" id="lbc:LACBIDRAFT_322515"/>
<feature type="region of interest" description="Disordered" evidence="1">
    <location>
        <begin position="99"/>
        <end position="118"/>
    </location>
</feature>
<dbReference type="GeneID" id="6071131"/>
<dbReference type="KEGG" id="lbc:LACBIDRAFT_322514"/>
<dbReference type="EMBL" id="DS547093">
    <property type="protein sequence ID" value="EDR13524.1"/>
    <property type="molecule type" value="Genomic_DNA"/>
</dbReference>
<protein>
    <submittedName>
        <fullName evidence="2">Predicted protein</fullName>
    </submittedName>
</protein>
<evidence type="ECO:0000313" key="2">
    <source>
        <dbReference type="EMBL" id="EDR13523.1"/>
    </source>
</evidence>
<feature type="compositionally biased region" description="Polar residues" evidence="1">
    <location>
        <begin position="101"/>
        <end position="118"/>
    </location>
</feature>
<reference evidence="2 4" key="1">
    <citation type="journal article" date="2008" name="Nature">
        <title>The genome of Laccaria bicolor provides insights into mycorrhizal symbiosis.</title>
        <authorList>
            <person name="Martin F."/>
            <person name="Aerts A."/>
            <person name="Ahren D."/>
            <person name="Brun A."/>
            <person name="Danchin E.G.J."/>
            <person name="Duchaussoy F."/>
            <person name="Gibon J."/>
            <person name="Kohler A."/>
            <person name="Lindquist E."/>
            <person name="Pereda V."/>
            <person name="Salamov A."/>
            <person name="Shapiro H.J."/>
            <person name="Wuyts J."/>
            <person name="Blaudez D."/>
            <person name="Buee M."/>
            <person name="Brokstein P."/>
            <person name="Canbaeck B."/>
            <person name="Cohen D."/>
            <person name="Courty P.E."/>
            <person name="Coutinho P.M."/>
            <person name="Delaruelle C."/>
            <person name="Detter J.C."/>
            <person name="Deveau A."/>
            <person name="DiFazio S."/>
            <person name="Duplessis S."/>
            <person name="Fraissinet-Tachet L."/>
            <person name="Lucic E."/>
            <person name="Frey-Klett P."/>
            <person name="Fourrey C."/>
            <person name="Feussner I."/>
            <person name="Gay G."/>
            <person name="Grimwood J."/>
            <person name="Hoegger P.J."/>
            <person name="Jain P."/>
            <person name="Kilaru S."/>
            <person name="Labbe J."/>
            <person name="Lin Y.C."/>
            <person name="Legue V."/>
            <person name="Le Tacon F."/>
            <person name="Marmeisse R."/>
            <person name="Melayah D."/>
            <person name="Montanini B."/>
            <person name="Muratet M."/>
            <person name="Nehls U."/>
            <person name="Niculita-Hirzel H."/>
            <person name="Oudot-Le Secq M.P."/>
            <person name="Peter M."/>
            <person name="Quesneville H."/>
            <person name="Rajashekar B."/>
            <person name="Reich M."/>
            <person name="Rouhier N."/>
            <person name="Schmutz J."/>
            <person name="Yin T."/>
            <person name="Chalot M."/>
            <person name="Henrissat B."/>
            <person name="Kuees U."/>
            <person name="Lucas S."/>
            <person name="Van de Peer Y."/>
            <person name="Podila G.K."/>
            <person name="Polle A."/>
            <person name="Pukkila P.J."/>
            <person name="Richardson P.M."/>
            <person name="Rouze P."/>
            <person name="Sanders I.R."/>
            <person name="Stajich J.E."/>
            <person name="Tunlid A."/>
            <person name="Tuskan G."/>
            <person name="Grigoriev I.V."/>
        </authorList>
    </citation>
    <scope>NUCLEOTIDE SEQUENCE [LARGE SCALE GENOMIC DNA]</scope>
    <source>
        <strain evidence="4">S238N-H82 / ATCC MYA-4686</strain>
    </source>
</reference>
<organism evidence="4">
    <name type="scientific">Laccaria bicolor (strain S238N-H82 / ATCC MYA-4686)</name>
    <name type="common">Bicoloured deceiver</name>
    <name type="synonym">Laccaria laccata var. bicolor</name>
    <dbReference type="NCBI Taxonomy" id="486041"/>
    <lineage>
        <taxon>Eukaryota</taxon>
        <taxon>Fungi</taxon>
        <taxon>Dikarya</taxon>
        <taxon>Basidiomycota</taxon>
        <taxon>Agaricomycotina</taxon>
        <taxon>Agaricomycetes</taxon>
        <taxon>Agaricomycetidae</taxon>
        <taxon>Agaricales</taxon>
        <taxon>Agaricineae</taxon>
        <taxon>Hydnangiaceae</taxon>
        <taxon>Laccaria</taxon>
    </lineage>
</organism>
<name>B0CWK0_LACBS</name>
<dbReference type="EMBL" id="DS547093">
    <property type="protein sequence ID" value="EDR13523.1"/>
    <property type="molecule type" value="Genomic_DNA"/>
</dbReference>
<dbReference type="GeneID" id="6071338"/>
<keyword evidence="4" id="KW-1185">Reference proteome</keyword>
<proteinExistence type="predicted"/>
<dbReference type="RefSeq" id="XP_001876021.1">
    <property type="nucleotide sequence ID" value="XM_001875986.1"/>
</dbReference>
<evidence type="ECO:0000256" key="1">
    <source>
        <dbReference type="SAM" id="MobiDB-lite"/>
    </source>
</evidence>
<accession>B0CWK0</accession>